<organism evidence="1 2">
    <name type="scientific">Alternaria atra</name>
    <dbReference type="NCBI Taxonomy" id="119953"/>
    <lineage>
        <taxon>Eukaryota</taxon>
        <taxon>Fungi</taxon>
        <taxon>Dikarya</taxon>
        <taxon>Ascomycota</taxon>
        <taxon>Pezizomycotina</taxon>
        <taxon>Dothideomycetes</taxon>
        <taxon>Pleosporomycetidae</taxon>
        <taxon>Pleosporales</taxon>
        <taxon>Pleosporineae</taxon>
        <taxon>Pleosporaceae</taxon>
        <taxon>Alternaria</taxon>
        <taxon>Alternaria sect. Ulocladioides</taxon>
    </lineage>
</organism>
<proteinExistence type="predicted"/>
<keyword evidence="2" id="KW-1185">Reference proteome</keyword>
<dbReference type="EMBL" id="CAJRGZ010000019">
    <property type="protein sequence ID" value="CAG5161334.1"/>
    <property type="molecule type" value="Genomic_DNA"/>
</dbReference>
<dbReference type="RefSeq" id="XP_043169564.1">
    <property type="nucleotide sequence ID" value="XM_043313629.1"/>
</dbReference>
<reference evidence="1" key="1">
    <citation type="submission" date="2021-05" db="EMBL/GenBank/DDBJ databases">
        <authorList>
            <person name="Stam R."/>
        </authorList>
    </citation>
    <scope>NUCLEOTIDE SEQUENCE</scope>
    <source>
        <strain evidence="1">CS162</strain>
    </source>
</reference>
<dbReference type="Proteomes" id="UP000676310">
    <property type="component" value="Unassembled WGS sequence"/>
</dbReference>
<sequence length="152" mass="17509">MPSCTNTTDSNILAIGCPLMRYQARKPSSLPTDMSINKIEEELEDIEDMSRLALCAVDSIVLEKRRRMRTGLHNTIPDYRSSINEEMEEDEEDVEIEGLGNLALRARDSVYLLRQDSERNGTASAKRRMSRKAKVRGWFLRIWSLHVESHLQ</sequence>
<comment type="caution">
    <text evidence="1">The sequence shown here is derived from an EMBL/GenBank/DDBJ whole genome shotgun (WGS) entry which is preliminary data.</text>
</comment>
<gene>
    <name evidence="1" type="ORF">ALTATR162_LOCUS6009</name>
</gene>
<protein>
    <submittedName>
        <fullName evidence="1">Uncharacterized protein</fullName>
    </submittedName>
</protein>
<name>A0A8J2I288_9PLEO</name>
<dbReference type="AlphaFoldDB" id="A0A8J2I288"/>
<dbReference type="GeneID" id="67017851"/>
<dbReference type="OrthoDB" id="3695306at2759"/>
<evidence type="ECO:0000313" key="2">
    <source>
        <dbReference type="Proteomes" id="UP000676310"/>
    </source>
</evidence>
<evidence type="ECO:0000313" key="1">
    <source>
        <dbReference type="EMBL" id="CAG5161334.1"/>
    </source>
</evidence>
<accession>A0A8J2I288</accession>